<accession>A0A146KKR5</accession>
<evidence type="ECO:0000256" key="9">
    <source>
        <dbReference type="ARBA" id="ARBA00022833"/>
    </source>
</evidence>
<keyword evidence="2" id="KW-0479">Metal-binding</keyword>
<protein>
    <submittedName>
        <fullName evidence="12">Helicase-related protein</fullName>
    </submittedName>
</protein>
<dbReference type="PROSITE" id="PS51873">
    <property type="entry name" value="TRIAD"/>
    <property type="match status" value="1"/>
</dbReference>
<evidence type="ECO:0000256" key="3">
    <source>
        <dbReference type="ARBA" id="ARBA00022737"/>
    </source>
</evidence>
<dbReference type="PANTHER" id="PTHR18934:SF91">
    <property type="entry name" value="PRE-MRNA-SPLICING FACTOR ATP-DEPENDENT RNA HELICASE PRP16"/>
    <property type="match status" value="1"/>
</dbReference>
<evidence type="ECO:0000313" key="12">
    <source>
        <dbReference type="EMBL" id="JAP96165.1"/>
    </source>
</evidence>
<evidence type="ECO:0000256" key="4">
    <source>
        <dbReference type="ARBA" id="ARBA00022741"/>
    </source>
</evidence>
<keyword evidence="7" id="KW-0378">Hydrolase</keyword>
<keyword evidence="1" id="KW-0808">Transferase</keyword>
<keyword evidence="9" id="KW-0862">Zinc</keyword>
<dbReference type="GO" id="GO:0005524">
    <property type="term" value="F:ATP binding"/>
    <property type="evidence" value="ECO:0007669"/>
    <property type="project" value="UniProtKB-KW"/>
</dbReference>
<dbReference type="SUPFAM" id="SSF57850">
    <property type="entry name" value="RING/U-box"/>
    <property type="match status" value="1"/>
</dbReference>
<gene>
    <name evidence="12" type="ORF">TPC1_10590</name>
</gene>
<evidence type="ECO:0000256" key="6">
    <source>
        <dbReference type="ARBA" id="ARBA00022786"/>
    </source>
</evidence>
<sequence length="1429" mass="165899">LQSIPDFEQLKKLFSTSRFLIDNFHERSIYQDILLFIIFKSEFCMPNSLYLISASPDNSIMQNMTPYIIKLQQKSSNQNQTITTDNLQQATRIKPVEQCMNVISLITDNKLQVGDIMCYTSTTNDCQSIMSGILAKQQKYNNLLFYDIFKTPQTQNSQLINDNIRQRINESQNIDLVIIPLMITNSSTQQVIDFALSKLPPDLNDSVVKLIITCDVETSTTFDNVVAVVDSGIYSQDYFDSKKGYYIQQNCVLNNEQRFQRLQQAQNGYTVSITVDNNLLQKTLPEVKRLDLKLVILQLKCNQIDFETIYQNLPQPPSDYEIQSALLQLQQLQAIDKDYKITQSGQKYLLYDNIELDQVPALEIFFQQINKSELCEFRFMVCLIGYFTTKFGNFLKQNASIEVQKCFCEESDLVTSILVFFKVMKQKSPRQFCDDNGIDFKIYCQILAQAKHAMKQIISKKKTEDEFDKVINKTDSSIEKLLEQHQELTEQSYILNIIDQWVDIILSNQNSSNIAVLQTIINLESSPIYRFEKFQQEIVVYERPAQNNITCYEQCYIFKIFYNQQQQQHVGQIIHRIKSKSNFKKCFSFKIQQQSFNTTFFNDLVRLYSQNFATLKQMYRRMDAKDQGQILYVSSDQQQCSILFDKNEQNFDIISETLKQLSKIAAKCPETVISPQMLIKDKVVEFYTNDEQAVATRIINTQKVFPYNISPELINALLNSQIQGRISLVINVLLDSNEDNDDSNTNTQTKLGFTALNCKNEYVMSKKNGLLENKLVFLSDQQLSQFQAIKWVAQDFETQFNINYDYTKINKLKQEVIPGVKVSHLFDELILVPNGVQIAAKAALPVQIFGMEHYVCQIKEKSKYFAQTQQKLSQMRDQKANYFSNMKNTKNKTQKNHFANEIQKSKDYEAKLRNQLYNTINIEAYKANSVQQVFNALVNQFNMDTIKPVQVSQIIQCNDQFLKAKELKDLKDQLTQKLQSLQLVDSTKALYIFQTPNSSILTTTIQRNKIFSKDGINQGLLQQLNQGMFQEIIPIYQCKFNLFNTMKDKYFKQQIMKHVTHMGVFVSVSKYNEQRQCFDITIKTAEAALEFIKLIKTYYRQTQYIKIPSISNNMARISKIQKCINDLISINQFTQLKFTDKQLTGDLQQAKRFVQLVSSADIALNLPFLEISYQAIPINVLNTLLKPFKKDIIQINPKQKTVIIPITIEQQIRDIFSEYFENNEEQICFGICDESPKSQMALPLFKEGKFQRFCIECIQAHLENHAQSNAQNSLTFDLRIANKNNIPIGLLLASINQCDFKQSNIISLMIDVMKKLFTSFQKQSDEFRMCECCQILLIPINISSHWYLKYQCPKCKIYWCSNCCQYHSMNDTSCLVPIDGTIRCPCCRVPQSKNHACDHVTCFYCNNKFCFGCGAPEWHDYRCTKSKYQ</sequence>
<evidence type="ECO:0000256" key="1">
    <source>
        <dbReference type="ARBA" id="ARBA00022679"/>
    </source>
</evidence>
<keyword evidence="8 12" id="KW-0347">Helicase</keyword>
<evidence type="ECO:0000259" key="11">
    <source>
        <dbReference type="PROSITE" id="PS51873"/>
    </source>
</evidence>
<evidence type="ECO:0000256" key="7">
    <source>
        <dbReference type="ARBA" id="ARBA00022801"/>
    </source>
</evidence>
<dbReference type="PANTHER" id="PTHR18934">
    <property type="entry name" value="ATP-DEPENDENT RNA HELICASE"/>
    <property type="match status" value="1"/>
</dbReference>
<dbReference type="GO" id="GO:0008270">
    <property type="term" value="F:zinc ion binding"/>
    <property type="evidence" value="ECO:0007669"/>
    <property type="project" value="UniProtKB-KW"/>
</dbReference>
<organism evidence="12">
    <name type="scientific">Trepomonas sp. PC1</name>
    <dbReference type="NCBI Taxonomy" id="1076344"/>
    <lineage>
        <taxon>Eukaryota</taxon>
        <taxon>Metamonada</taxon>
        <taxon>Diplomonadida</taxon>
        <taxon>Hexamitidae</taxon>
        <taxon>Hexamitinae</taxon>
        <taxon>Trepomonas</taxon>
    </lineage>
</organism>
<reference evidence="12" key="1">
    <citation type="submission" date="2015-07" db="EMBL/GenBank/DDBJ databases">
        <title>Adaptation to a free-living lifestyle via gene acquisitions in the diplomonad Trepomonas sp. PC1.</title>
        <authorList>
            <person name="Xu F."/>
            <person name="Jerlstrom-Hultqvist J."/>
            <person name="Kolisko M."/>
            <person name="Simpson A.G.B."/>
            <person name="Roger A.J."/>
            <person name="Svard S.G."/>
            <person name="Andersson J.O."/>
        </authorList>
    </citation>
    <scope>NUCLEOTIDE SEQUENCE</scope>
    <source>
        <strain evidence="12">PC1</strain>
    </source>
</reference>
<dbReference type="EMBL" id="GDID01000441">
    <property type="protein sequence ID" value="JAP96165.1"/>
    <property type="molecule type" value="Transcribed_RNA"/>
</dbReference>
<keyword evidence="5" id="KW-0863">Zinc-finger</keyword>
<evidence type="ECO:0000256" key="10">
    <source>
        <dbReference type="ARBA" id="ARBA00022840"/>
    </source>
</evidence>
<keyword evidence="10" id="KW-0067">ATP-binding</keyword>
<evidence type="ECO:0000256" key="5">
    <source>
        <dbReference type="ARBA" id="ARBA00022771"/>
    </source>
</evidence>
<dbReference type="InterPro" id="IPR027417">
    <property type="entry name" value="P-loop_NTPase"/>
</dbReference>
<dbReference type="Gene3D" id="3.40.50.300">
    <property type="entry name" value="P-loop containing nucleotide triphosphate hydrolases"/>
    <property type="match status" value="1"/>
</dbReference>
<name>A0A146KKR5_9EUKA</name>
<dbReference type="GO" id="GO:0004386">
    <property type="term" value="F:helicase activity"/>
    <property type="evidence" value="ECO:0007669"/>
    <property type="project" value="UniProtKB-KW"/>
</dbReference>
<dbReference type="CDD" id="cd20336">
    <property type="entry name" value="Rcat_RBR"/>
    <property type="match status" value="1"/>
</dbReference>
<keyword evidence="3" id="KW-0677">Repeat</keyword>
<dbReference type="InterPro" id="IPR044066">
    <property type="entry name" value="TRIAD_supradom"/>
</dbReference>
<keyword evidence="6" id="KW-0833">Ubl conjugation pathway</keyword>
<keyword evidence="4" id="KW-0547">Nucleotide-binding</keyword>
<feature type="non-terminal residue" evidence="12">
    <location>
        <position position="1"/>
    </location>
</feature>
<dbReference type="GO" id="GO:0016787">
    <property type="term" value="F:hydrolase activity"/>
    <property type="evidence" value="ECO:0007669"/>
    <property type="project" value="UniProtKB-KW"/>
</dbReference>
<dbReference type="GO" id="GO:0016740">
    <property type="term" value="F:transferase activity"/>
    <property type="evidence" value="ECO:0007669"/>
    <property type="project" value="UniProtKB-KW"/>
</dbReference>
<proteinExistence type="predicted"/>
<evidence type="ECO:0000256" key="8">
    <source>
        <dbReference type="ARBA" id="ARBA00022806"/>
    </source>
</evidence>
<evidence type="ECO:0000256" key="2">
    <source>
        <dbReference type="ARBA" id="ARBA00022723"/>
    </source>
</evidence>
<dbReference type="GO" id="GO:0003723">
    <property type="term" value="F:RNA binding"/>
    <property type="evidence" value="ECO:0007669"/>
    <property type="project" value="TreeGrafter"/>
</dbReference>
<feature type="domain" description="RING-type" evidence="11">
    <location>
        <begin position="1221"/>
        <end position="1429"/>
    </location>
</feature>